<dbReference type="SFLD" id="SFLDG01212">
    <property type="entry name" value="Phytoene_synthase_like"/>
    <property type="match status" value="1"/>
</dbReference>
<dbReference type="RefSeq" id="WP_052204962.1">
    <property type="nucleotide sequence ID" value="NZ_CALUAC010000113.1"/>
</dbReference>
<dbReference type="Proteomes" id="UP000060016">
    <property type="component" value="Chromosome"/>
</dbReference>
<evidence type="ECO:0000313" key="2">
    <source>
        <dbReference type="Proteomes" id="UP000060016"/>
    </source>
</evidence>
<dbReference type="InterPro" id="IPR044843">
    <property type="entry name" value="Trans_IPPS_bact-type"/>
</dbReference>
<accession>A0A0K1RC26</accession>
<dbReference type="PANTHER" id="PTHR31480">
    <property type="entry name" value="BIFUNCTIONAL LYCOPENE CYCLASE/PHYTOENE SYNTHASE"/>
    <property type="match status" value="1"/>
</dbReference>
<dbReference type="InterPro" id="IPR002060">
    <property type="entry name" value="Squ/phyt_synthse"/>
</dbReference>
<dbReference type="Pfam" id="PF00494">
    <property type="entry name" value="SQS_PSY"/>
    <property type="match status" value="1"/>
</dbReference>
<protein>
    <submittedName>
        <fullName evidence="1">Phytoene synthase</fullName>
    </submittedName>
</protein>
<sequence length="280" mass="30818">MSTSYLQRYDHMCDHAAAQVIARYSTSFSLSTRLLAAPIRRDIRNLYAMVRIADEIVDGTALAAAADPATALDAYEAQILAAPHIRFHTDPVVHAYANTARRCNFTREYVESFFASMRRDLTQTVYTASDVDAYVYGSAEVIGLLCLEAFLIDADVTPSTRSTLESGARALGAAFQKVNFLRDFGEDRDRLGRVYYELTAEKKDQIVAEIREELAHANRAIPLLPRSPRTAVAAASGLFEELTDIADATPVEELAATRISVPTTHKLRITAKALARGGTR</sequence>
<organism evidence="1 2">
    <name type="scientific">Corynebacterium riegelii</name>
    <dbReference type="NCBI Taxonomy" id="156976"/>
    <lineage>
        <taxon>Bacteria</taxon>
        <taxon>Bacillati</taxon>
        <taxon>Actinomycetota</taxon>
        <taxon>Actinomycetes</taxon>
        <taxon>Mycobacteriales</taxon>
        <taxon>Corynebacteriaceae</taxon>
        <taxon>Corynebacterium</taxon>
    </lineage>
</organism>
<dbReference type="PATRIC" id="fig|156976.3.peg.1115"/>
<dbReference type="KEGG" id="crie:AK829_05600"/>
<name>A0A0K1RC26_9CORY</name>
<dbReference type="EMBL" id="CP012342">
    <property type="protein sequence ID" value="AKV58731.1"/>
    <property type="molecule type" value="Genomic_DNA"/>
</dbReference>
<dbReference type="InterPro" id="IPR008949">
    <property type="entry name" value="Isoprenoid_synthase_dom_sf"/>
</dbReference>
<evidence type="ECO:0000313" key="1">
    <source>
        <dbReference type="EMBL" id="AKV58731.1"/>
    </source>
</evidence>
<dbReference type="AlphaFoldDB" id="A0A0K1RC26"/>
<dbReference type="SUPFAM" id="SSF48576">
    <property type="entry name" value="Terpenoid synthases"/>
    <property type="match status" value="1"/>
</dbReference>
<keyword evidence="2" id="KW-1185">Reference proteome</keyword>
<dbReference type="SFLD" id="SFLDS00005">
    <property type="entry name" value="Isoprenoid_Synthase_Type_I"/>
    <property type="match status" value="1"/>
</dbReference>
<gene>
    <name evidence="1" type="ORF">AK829_05600</name>
</gene>
<dbReference type="STRING" id="156976.AK829_05600"/>
<proteinExistence type="predicted"/>
<reference evidence="1 2" key="1">
    <citation type="submission" date="2015-08" db="EMBL/GenBank/DDBJ databases">
        <authorList>
            <person name="Babu N.S."/>
            <person name="Beckwith C.J."/>
            <person name="Beseler K.G."/>
            <person name="Brison A."/>
            <person name="Carone J.V."/>
            <person name="Caskin T.P."/>
            <person name="Diamond M."/>
            <person name="Durham M.E."/>
            <person name="Foxe J.M."/>
            <person name="Go M."/>
            <person name="Henderson B.A."/>
            <person name="Jones I.B."/>
            <person name="McGettigan J.A."/>
            <person name="Micheletti S.J."/>
            <person name="Nasrallah M.E."/>
            <person name="Ortiz D."/>
            <person name="Piller C.R."/>
            <person name="Privatt S.R."/>
            <person name="Schneider S.L."/>
            <person name="Sharp S."/>
            <person name="Smith T.C."/>
            <person name="Stanton J.D."/>
            <person name="Ullery H.E."/>
            <person name="Wilson R.J."/>
            <person name="Serrano M.G."/>
            <person name="Buck G."/>
            <person name="Lee V."/>
            <person name="Wang Y."/>
            <person name="Carvalho R."/>
            <person name="Voegtly L."/>
            <person name="Shi R."/>
            <person name="Duckworth R."/>
            <person name="Johnson A."/>
            <person name="Loviza R."/>
            <person name="Walstead R."/>
            <person name="Shah Z."/>
            <person name="Kiflezghi M."/>
            <person name="Wade K."/>
            <person name="Ball S.L."/>
            <person name="Bradley K.W."/>
            <person name="Asai D.J."/>
            <person name="Bowman C.A."/>
            <person name="Russell D.A."/>
            <person name="Pope W.H."/>
            <person name="Jacobs-Sera D."/>
            <person name="Hendrix R.W."/>
            <person name="Hatfull G.F."/>
        </authorList>
    </citation>
    <scope>NUCLEOTIDE SEQUENCE [LARGE SCALE GENOMIC DNA]</scope>
    <source>
        <strain evidence="1 2">PUDD_83A45</strain>
    </source>
</reference>
<dbReference type="SFLD" id="SFLDG01018">
    <property type="entry name" value="Squalene/Phytoene_Synthase_Lik"/>
    <property type="match status" value="1"/>
</dbReference>
<dbReference type="GO" id="GO:0004311">
    <property type="term" value="F:geranylgeranyl diphosphate synthase activity"/>
    <property type="evidence" value="ECO:0007669"/>
    <property type="project" value="InterPro"/>
</dbReference>
<dbReference type="Gene3D" id="1.10.600.10">
    <property type="entry name" value="Farnesyl Diphosphate Synthase"/>
    <property type="match status" value="1"/>
</dbReference>